<organism evidence="3 4">
    <name type="scientific">Mycena venus</name>
    <dbReference type="NCBI Taxonomy" id="2733690"/>
    <lineage>
        <taxon>Eukaryota</taxon>
        <taxon>Fungi</taxon>
        <taxon>Dikarya</taxon>
        <taxon>Basidiomycota</taxon>
        <taxon>Agaricomycotina</taxon>
        <taxon>Agaricomycetes</taxon>
        <taxon>Agaricomycetidae</taxon>
        <taxon>Agaricales</taxon>
        <taxon>Marasmiineae</taxon>
        <taxon>Mycenaceae</taxon>
        <taxon>Mycena</taxon>
    </lineage>
</organism>
<proteinExistence type="predicted"/>
<name>A0A8H7D7S9_9AGAR</name>
<evidence type="ECO:0000259" key="2">
    <source>
        <dbReference type="Pfam" id="PF12192"/>
    </source>
</evidence>
<dbReference type="Proteomes" id="UP000620124">
    <property type="component" value="Unassembled WGS sequence"/>
</dbReference>
<accession>A0A8H7D7S9</accession>
<dbReference type="AlphaFoldDB" id="A0A8H7D7S9"/>
<dbReference type="Pfam" id="PF12192">
    <property type="entry name" value="CBP"/>
    <property type="match status" value="1"/>
</dbReference>
<evidence type="ECO:0000313" key="3">
    <source>
        <dbReference type="EMBL" id="KAF7364555.1"/>
    </source>
</evidence>
<sequence>MQFSLVAILALAAGALAAPAPLFRRQNTCDIKNCVLDLAPSVVSCGSAAAQLVADPVADAGCLIAAAKDVVDLPPSCNGCAQQLGITLPTGGVIGSIESGLSSAGDAIKGGLSSLGSDISGLF</sequence>
<keyword evidence="1" id="KW-0732">Signal</keyword>
<feature type="chain" id="PRO_5034882024" evidence="1">
    <location>
        <begin position="18"/>
        <end position="123"/>
    </location>
</feature>
<feature type="domain" description="Fungal calcium binding protein" evidence="2">
    <location>
        <begin position="26"/>
        <end position="80"/>
    </location>
</feature>
<dbReference type="OrthoDB" id="3036244at2759"/>
<evidence type="ECO:0000313" key="4">
    <source>
        <dbReference type="Proteomes" id="UP000620124"/>
    </source>
</evidence>
<gene>
    <name evidence="3" type="ORF">MVEN_00324500</name>
</gene>
<keyword evidence="4" id="KW-1185">Reference proteome</keyword>
<evidence type="ECO:0000256" key="1">
    <source>
        <dbReference type="SAM" id="SignalP"/>
    </source>
</evidence>
<comment type="caution">
    <text evidence="3">The sequence shown here is derived from an EMBL/GenBank/DDBJ whole genome shotgun (WGS) entry which is preliminary data.</text>
</comment>
<protein>
    <submittedName>
        <fullName evidence="3">CBP domain-containing protein</fullName>
    </submittedName>
</protein>
<feature type="signal peptide" evidence="1">
    <location>
        <begin position="1"/>
        <end position="17"/>
    </location>
</feature>
<reference evidence="3" key="1">
    <citation type="submission" date="2020-05" db="EMBL/GenBank/DDBJ databases">
        <title>Mycena genomes resolve the evolution of fungal bioluminescence.</title>
        <authorList>
            <person name="Tsai I.J."/>
        </authorList>
    </citation>
    <scope>NUCLEOTIDE SEQUENCE</scope>
    <source>
        <strain evidence="3">CCC161011</strain>
    </source>
</reference>
<dbReference type="Gene3D" id="1.10.1740.120">
    <property type="match status" value="1"/>
</dbReference>
<dbReference type="InterPro" id="IPR022013">
    <property type="entry name" value="CBP"/>
</dbReference>
<dbReference type="EMBL" id="JACAZI010000003">
    <property type="protein sequence ID" value="KAF7364555.1"/>
    <property type="molecule type" value="Genomic_DNA"/>
</dbReference>